<keyword evidence="2 5" id="KW-0812">Transmembrane</keyword>
<dbReference type="InterPro" id="IPR053286">
    <property type="entry name" value="Nematode_rcpt-like_srab"/>
</dbReference>
<sequence length="322" mass="37108">MDDVLIERVHEDGWWFLVGLFNMEGLLTLLSLYGNILLLWTLKRYSVFHDHLRVISTHFTFCVILASVYSLLRASMGIYHISFPPTEDPIENVNLSCDLAEMIPFSLCLQLCVLSIILSVERFYATLNYSRYEQQNIERPLRYILFITWLPIAVPLAHILSSATSHQSLQHCAKQISSKSLLARNIGVTIALLCEFLFTAIFCALKMLNGQRQTEYIQHHYRSLSTRFQIGENLRTCALMSSLHLLTLIFFVTALLSDLLVTGDQTTTDIRRESSHILLPLYTFMFPIIFVGNDAMLRRKYMLVMRSFFSNSPKEKTFVDNA</sequence>
<evidence type="ECO:0000256" key="3">
    <source>
        <dbReference type="ARBA" id="ARBA00022989"/>
    </source>
</evidence>
<feature type="transmembrane region" description="Helical" evidence="5">
    <location>
        <begin position="277"/>
        <end position="297"/>
    </location>
</feature>
<feature type="transmembrane region" description="Helical" evidence="5">
    <location>
        <begin position="61"/>
        <end position="82"/>
    </location>
</feature>
<proteinExistence type="predicted"/>
<dbReference type="WBParaSite" id="MBELARI_LOCUS16041">
    <property type="protein sequence ID" value="MBELARI_LOCUS16041"/>
    <property type="gene ID" value="MBELARI_LOCUS16041"/>
</dbReference>
<feature type="transmembrane region" description="Helical" evidence="5">
    <location>
        <begin position="14"/>
        <end position="40"/>
    </location>
</feature>
<evidence type="ECO:0000256" key="2">
    <source>
        <dbReference type="ARBA" id="ARBA00022692"/>
    </source>
</evidence>
<organism evidence="6 7">
    <name type="scientific">Mesorhabditis belari</name>
    <dbReference type="NCBI Taxonomy" id="2138241"/>
    <lineage>
        <taxon>Eukaryota</taxon>
        <taxon>Metazoa</taxon>
        <taxon>Ecdysozoa</taxon>
        <taxon>Nematoda</taxon>
        <taxon>Chromadorea</taxon>
        <taxon>Rhabditida</taxon>
        <taxon>Rhabditina</taxon>
        <taxon>Rhabditomorpha</taxon>
        <taxon>Rhabditoidea</taxon>
        <taxon>Rhabditidae</taxon>
        <taxon>Mesorhabditinae</taxon>
        <taxon>Mesorhabditis</taxon>
    </lineage>
</organism>
<dbReference type="AlphaFoldDB" id="A0AAF3EPP2"/>
<dbReference type="Gene3D" id="1.20.1070.10">
    <property type="entry name" value="Rhodopsin 7-helix transmembrane proteins"/>
    <property type="match status" value="1"/>
</dbReference>
<evidence type="ECO:0000313" key="7">
    <source>
        <dbReference type="WBParaSite" id="MBELARI_LOCUS16041"/>
    </source>
</evidence>
<keyword evidence="4 5" id="KW-0472">Membrane</keyword>
<dbReference type="PANTHER" id="PTHR46561">
    <property type="entry name" value="SERPENTINE RECEPTOR, CLASS AB (CLASS A-LIKE)-RELATED"/>
    <property type="match status" value="1"/>
</dbReference>
<feature type="transmembrane region" description="Helical" evidence="5">
    <location>
        <begin position="181"/>
        <end position="205"/>
    </location>
</feature>
<protein>
    <submittedName>
        <fullName evidence="7">G-protein coupled receptors family 1 profile domain-containing protein</fullName>
    </submittedName>
</protein>
<dbReference type="SUPFAM" id="SSF81321">
    <property type="entry name" value="Family A G protein-coupled receptor-like"/>
    <property type="match status" value="1"/>
</dbReference>
<feature type="transmembrane region" description="Helical" evidence="5">
    <location>
        <begin position="102"/>
        <end position="120"/>
    </location>
</feature>
<evidence type="ECO:0000256" key="1">
    <source>
        <dbReference type="ARBA" id="ARBA00004141"/>
    </source>
</evidence>
<feature type="transmembrane region" description="Helical" evidence="5">
    <location>
        <begin position="237"/>
        <end position="257"/>
    </location>
</feature>
<dbReference type="GO" id="GO:0016020">
    <property type="term" value="C:membrane"/>
    <property type="evidence" value="ECO:0007669"/>
    <property type="project" value="UniProtKB-SubCell"/>
</dbReference>
<name>A0AAF3EPP2_9BILA</name>
<keyword evidence="3 5" id="KW-1133">Transmembrane helix</keyword>
<evidence type="ECO:0000256" key="4">
    <source>
        <dbReference type="ARBA" id="ARBA00023136"/>
    </source>
</evidence>
<evidence type="ECO:0000313" key="6">
    <source>
        <dbReference type="Proteomes" id="UP000887575"/>
    </source>
</evidence>
<dbReference type="Proteomes" id="UP000887575">
    <property type="component" value="Unassembled WGS sequence"/>
</dbReference>
<dbReference type="PANTHER" id="PTHR46561:SF17">
    <property type="entry name" value="G_PROTEIN_RECEP_F1_2 DOMAIN-CONTAINING PROTEIN"/>
    <property type="match status" value="1"/>
</dbReference>
<feature type="transmembrane region" description="Helical" evidence="5">
    <location>
        <begin position="141"/>
        <end position="161"/>
    </location>
</feature>
<comment type="subcellular location">
    <subcellularLocation>
        <location evidence="1">Membrane</location>
        <topology evidence="1">Multi-pass membrane protein</topology>
    </subcellularLocation>
</comment>
<keyword evidence="6" id="KW-1185">Reference proteome</keyword>
<dbReference type="Pfam" id="PF10292">
    <property type="entry name" value="7TM_GPCR_Srab"/>
    <property type="match status" value="1"/>
</dbReference>
<reference evidence="7" key="1">
    <citation type="submission" date="2024-02" db="UniProtKB">
        <authorList>
            <consortium name="WormBaseParasite"/>
        </authorList>
    </citation>
    <scope>IDENTIFICATION</scope>
</reference>
<evidence type="ECO:0000256" key="5">
    <source>
        <dbReference type="SAM" id="Phobius"/>
    </source>
</evidence>
<accession>A0AAF3EPP2</accession>
<dbReference type="InterPro" id="IPR019408">
    <property type="entry name" value="7TM_GPCR_serpentine_rcpt_Srab"/>
</dbReference>